<keyword evidence="3 5" id="KW-0378">Hydrolase</keyword>
<dbReference type="InterPro" id="IPR045155">
    <property type="entry name" value="Beta-lactam_cat"/>
</dbReference>
<dbReference type="EMBL" id="CP147846">
    <property type="protein sequence ID" value="WXG67633.1"/>
    <property type="molecule type" value="Genomic_DNA"/>
</dbReference>
<dbReference type="InterPro" id="IPR023650">
    <property type="entry name" value="Beta-lactam_class-A_AS"/>
</dbReference>
<proteinExistence type="inferred from homology"/>
<dbReference type="Proteomes" id="UP001432000">
    <property type="component" value="Chromosome"/>
</dbReference>
<keyword evidence="4 5" id="KW-0046">Antibiotic resistance</keyword>
<dbReference type="PANTHER" id="PTHR35333:SF3">
    <property type="entry name" value="BETA-LACTAMASE-TYPE TRANSPEPTIDASE FOLD CONTAINING PROTEIN"/>
    <property type="match status" value="1"/>
</dbReference>
<protein>
    <recommendedName>
        <fullName evidence="2 5">Beta-lactamase</fullName>
        <ecNumber evidence="2 5">3.5.2.6</ecNumber>
    </recommendedName>
</protein>
<dbReference type="Pfam" id="PF13354">
    <property type="entry name" value="Beta-lactamase2"/>
    <property type="match status" value="1"/>
</dbReference>
<comment type="similarity">
    <text evidence="1 5">Belongs to the class-A beta-lactamase family.</text>
</comment>
<dbReference type="NCBIfam" id="NF033103">
    <property type="entry name" value="bla_class_A"/>
    <property type="match status" value="1"/>
</dbReference>
<dbReference type="SUPFAM" id="SSF56601">
    <property type="entry name" value="beta-lactamase/transpeptidase-like"/>
    <property type="match status" value="1"/>
</dbReference>
<dbReference type="PANTHER" id="PTHR35333">
    <property type="entry name" value="BETA-LACTAMASE"/>
    <property type="match status" value="1"/>
</dbReference>
<evidence type="ECO:0000259" key="7">
    <source>
        <dbReference type="Pfam" id="PF13354"/>
    </source>
</evidence>
<dbReference type="InterPro" id="IPR000871">
    <property type="entry name" value="Beta-lactam_class-A"/>
</dbReference>
<reference evidence="8 9" key="1">
    <citation type="submission" date="2024-03" db="EMBL/GenBank/DDBJ databases">
        <title>Natural products discovery in diverse microorganisms through a two-stage MS feature dereplication strategy.</title>
        <authorList>
            <person name="Zhang R."/>
        </authorList>
    </citation>
    <scope>NUCLEOTIDE SEQUENCE [LARGE SCALE GENOMIC DNA]</scope>
    <source>
        <strain evidence="8 9">18930</strain>
    </source>
</reference>
<feature type="chain" id="PRO_5045663840" description="Beta-lactamase" evidence="6">
    <location>
        <begin position="24"/>
        <end position="315"/>
    </location>
</feature>
<keyword evidence="6" id="KW-0732">Signal</keyword>
<evidence type="ECO:0000256" key="4">
    <source>
        <dbReference type="ARBA" id="ARBA00023251"/>
    </source>
</evidence>
<feature type="signal peptide" evidence="6">
    <location>
        <begin position="1"/>
        <end position="23"/>
    </location>
</feature>
<evidence type="ECO:0000313" key="8">
    <source>
        <dbReference type="EMBL" id="WXG67633.1"/>
    </source>
</evidence>
<dbReference type="Gene3D" id="3.40.710.10">
    <property type="entry name" value="DD-peptidase/beta-lactamase superfamily"/>
    <property type="match status" value="1"/>
</dbReference>
<evidence type="ECO:0000256" key="5">
    <source>
        <dbReference type="RuleBase" id="RU361140"/>
    </source>
</evidence>
<dbReference type="PROSITE" id="PS51257">
    <property type="entry name" value="PROKAR_LIPOPROTEIN"/>
    <property type="match status" value="1"/>
</dbReference>
<dbReference type="PROSITE" id="PS00146">
    <property type="entry name" value="BETA_LACTAMASE_A"/>
    <property type="match status" value="1"/>
</dbReference>
<gene>
    <name evidence="8" type="primary">bla</name>
    <name evidence="8" type="ORF">WDS16_20730</name>
</gene>
<dbReference type="RefSeq" id="WP_338887316.1">
    <property type="nucleotide sequence ID" value="NZ_CP147846.1"/>
</dbReference>
<organism evidence="8 9">
    <name type="scientific">Rhodococcus sovatensis</name>
    <dbReference type="NCBI Taxonomy" id="1805840"/>
    <lineage>
        <taxon>Bacteria</taxon>
        <taxon>Bacillati</taxon>
        <taxon>Actinomycetota</taxon>
        <taxon>Actinomycetes</taxon>
        <taxon>Mycobacteriales</taxon>
        <taxon>Nocardiaceae</taxon>
        <taxon>Rhodococcus</taxon>
    </lineage>
</organism>
<evidence type="ECO:0000256" key="3">
    <source>
        <dbReference type="ARBA" id="ARBA00022801"/>
    </source>
</evidence>
<feature type="domain" description="Beta-lactamase class A catalytic" evidence="7">
    <location>
        <begin position="68"/>
        <end position="285"/>
    </location>
</feature>
<evidence type="ECO:0000256" key="2">
    <source>
        <dbReference type="ARBA" id="ARBA00012865"/>
    </source>
</evidence>
<comment type="catalytic activity">
    <reaction evidence="5">
        <text>a beta-lactam + H2O = a substituted beta-amino acid</text>
        <dbReference type="Rhea" id="RHEA:20401"/>
        <dbReference type="ChEBI" id="CHEBI:15377"/>
        <dbReference type="ChEBI" id="CHEBI:35627"/>
        <dbReference type="ChEBI" id="CHEBI:140347"/>
        <dbReference type="EC" id="3.5.2.6"/>
    </reaction>
</comment>
<name>A0ABZ2PIC3_9NOCA</name>
<evidence type="ECO:0000313" key="9">
    <source>
        <dbReference type="Proteomes" id="UP001432000"/>
    </source>
</evidence>
<dbReference type="EC" id="3.5.2.6" evidence="2 5"/>
<accession>A0ABZ2PIC3</accession>
<sequence length="315" mass="33404">MRSTSRRFAPVAAAFALLLTACAEPQSTPLQPSGPTPASSTVRTYQPAPIDVSTDIHNLEQRFDARVGVSALDTETGETISYRGGERFGFASTLKAFAAAEFLRQSTTEDRDELVRWTRSDIDRAGYSPVTTEHLDTGLTAAELAEAAVRESDNTALNLVLDRIGGPEGLDDALERLGDSTTQVVNYEPRLNTITSDSIDDTTTAADAFTESMTALQQTSYSTASNRSILLDWMSGNATGDPLVRAGAPAGWAVADKSGGAGPIRNDIAVVTPPERSPVVITILTEKTNPTAQFDNELVSETAAVVLHAIEDGAA</sequence>
<dbReference type="InterPro" id="IPR012338">
    <property type="entry name" value="Beta-lactam/transpept-like"/>
</dbReference>
<keyword evidence="9" id="KW-1185">Reference proteome</keyword>
<evidence type="ECO:0000256" key="6">
    <source>
        <dbReference type="SAM" id="SignalP"/>
    </source>
</evidence>
<dbReference type="GO" id="GO:0008800">
    <property type="term" value="F:beta-lactamase activity"/>
    <property type="evidence" value="ECO:0007669"/>
    <property type="project" value="UniProtKB-EC"/>
</dbReference>
<dbReference type="PRINTS" id="PR00118">
    <property type="entry name" value="BLACTAMASEA"/>
</dbReference>
<evidence type="ECO:0000256" key="1">
    <source>
        <dbReference type="ARBA" id="ARBA00009009"/>
    </source>
</evidence>